<keyword evidence="2" id="KW-1185">Reference proteome</keyword>
<dbReference type="AlphaFoldDB" id="A0A3M7PEA4"/>
<sequence>KVEIENITDLNVNKNIVSKNMVQDLLDGKWLSATLIEAYISCNKKSNKTLIIPNSIGQKIILSGRFHSKNKRIFLNKVDFNAYESIISFINIGGHWNLMYASKTGTFIYFDPYGNNKSRNTEFLKNWGHFCSNIKDLKDIEWRLKSPHYTKQPSTDTTNCGVFICIYADYILNNNSLKFKKDLE</sequence>
<dbReference type="EMBL" id="REGN01011683">
    <property type="protein sequence ID" value="RMZ97027.1"/>
    <property type="molecule type" value="Genomic_DNA"/>
</dbReference>
<evidence type="ECO:0000313" key="1">
    <source>
        <dbReference type="EMBL" id="RMZ97027.1"/>
    </source>
</evidence>
<gene>
    <name evidence="1" type="ORF">BpHYR1_050550</name>
</gene>
<keyword evidence="1" id="KW-0645">Protease</keyword>
<proteinExistence type="predicted"/>
<dbReference type="OrthoDB" id="413122at2759"/>
<feature type="non-terminal residue" evidence="1">
    <location>
        <position position="184"/>
    </location>
</feature>
<name>A0A3M7PEA4_BRAPC</name>
<dbReference type="SUPFAM" id="SSF54001">
    <property type="entry name" value="Cysteine proteinases"/>
    <property type="match status" value="1"/>
</dbReference>
<keyword evidence="1" id="KW-0378">Hydrolase</keyword>
<feature type="non-terminal residue" evidence="1">
    <location>
        <position position="1"/>
    </location>
</feature>
<protein>
    <submittedName>
        <fullName evidence="1">Sentrin-specific protease 1</fullName>
    </submittedName>
</protein>
<dbReference type="GO" id="GO:0008233">
    <property type="term" value="F:peptidase activity"/>
    <property type="evidence" value="ECO:0007669"/>
    <property type="project" value="UniProtKB-KW"/>
</dbReference>
<dbReference type="Proteomes" id="UP000276133">
    <property type="component" value="Unassembled WGS sequence"/>
</dbReference>
<comment type="caution">
    <text evidence="1">The sequence shown here is derived from an EMBL/GenBank/DDBJ whole genome shotgun (WGS) entry which is preliminary data.</text>
</comment>
<organism evidence="1 2">
    <name type="scientific">Brachionus plicatilis</name>
    <name type="common">Marine rotifer</name>
    <name type="synonym">Brachionus muelleri</name>
    <dbReference type="NCBI Taxonomy" id="10195"/>
    <lineage>
        <taxon>Eukaryota</taxon>
        <taxon>Metazoa</taxon>
        <taxon>Spiralia</taxon>
        <taxon>Gnathifera</taxon>
        <taxon>Rotifera</taxon>
        <taxon>Eurotatoria</taxon>
        <taxon>Monogononta</taxon>
        <taxon>Pseudotrocha</taxon>
        <taxon>Ploima</taxon>
        <taxon>Brachionidae</taxon>
        <taxon>Brachionus</taxon>
    </lineage>
</organism>
<accession>A0A3M7PEA4</accession>
<dbReference type="Gene3D" id="3.40.395.10">
    <property type="entry name" value="Adenoviral Proteinase, Chain A"/>
    <property type="match status" value="1"/>
</dbReference>
<dbReference type="InterPro" id="IPR038765">
    <property type="entry name" value="Papain-like_cys_pep_sf"/>
</dbReference>
<dbReference type="GO" id="GO:0006508">
    <property type="term" value="P:proteolysis"/>
    <property type="evidence" value="ECO:0007669"/>
    <property type="project" value="UniProtKB-KW"/>
</dbReference>
<reference evidence="1 2" key="1">
    <citation type="journal article" date="2018" name="Sci. Rep.">
        <title>Genomic signatures of local adaptation to the degree of environmental predictability in rotifers.</title>
        <authorList>
            <person name="Franch-Gras L."/>
            <person name="Hahn C."/>
            <person name="Garcia-Roger E.M."/>
            <person name="Carmona M.J."/>
            <person name="Serra M."/>
            <person name="Gomez A."/>
        </authorList>
    </citation>
    <scope>NUCLEOTIDE SEQUENCE [LARGE SCALE GENOMIC DNA]</scope>
    <source>
        <strain evidence="1">HYR1</strain>
    </source>
</reference>
<evidence type="ECO:0000313" key="2">
    <source>
        <dbReference type="Proteomes" id="UP000276133"/>
    </source>
</evidence>